<name>F8NS72_SERL9</name>
<sequence length="426" mass="47602">MHNFQLDGASEIVKALIHDHFHPTTELSALFDSKEKSCPTTRVDLKDSMEYAQFESISGTNNVSGVSIVANTLDLESLSFHDLHGSTVTPENLFESLETNDIYYHAWVAVKRVTEARANMSEEVLTRAAIEQFLVELGTAMLDFVPGPMFTFIDPRLYDNTAAMIPATEQGIHAARDLVNNSSIYVNLTLVSGIVHSSACVEAGATVMTMSMSPLLEWFERKRKTLGPATPHHPGVETLQTCISYLHLHDVKTKVVIADVRLLTELRQIHGLDAVLLSKGQLGRIRGRQVTTRIPDVTDKTPASLRASQAQYPTTFLQSKKGLMFTMSAETRSMVSAVLYVGIGKMKACMEKIESTIRDELRWQIELDNLDLRKIYFREPETPQRKQVKHRESPKAADRGAHNWPATSVKPSRNSGKLMIESDECF</sequence>
<evidence type="ECO:0000256" key="2">
    <source>
        <dbReference type="SAM" id="MobiDB-lite"/>
    </source>
</evidence>
<reference evidence="3" key="1">
    <citation type="submission" date="2011-04" db="EMBL/GenBank/DDBJ databases">
        <title>Evolution of plant cell wall degrading machinery underlies the functional diversity of forest fungi.</title>
        <authorList>
            <consortium name="US DOE Joint Genome Institute (JGI-PGF)"/>
            <person name="Eastwood D.C."/>
            <person name="Floudas D."/>
            <person name="Binder M."/>
            <person name="Majcherczyk A."/>
            <person name="Schneider P."/>
            <person name="Aerts A."/>
            <person name="Asiegbu F.O."/>
            <person name="Baker S.E."/>
            <person name="Barry K."/>
            <person name="Bendiksby M."/>
            <person name="Blumentritt M."/>
            <person name="Coutinho P.M."/>
            <person name="Cullen D."/>
            <person name="Cullen D."/>
            <person name="Gathman A."/>
            <person name="Goodell B."/>
            <person name="Henrissat B."/>
            <person name="Ihrmark K."/>
            <person name="Kauserud H."/>
            <person name="Kohler A."/>
            <person name="LaButti K."/>
            <person name="Lapidus A."/>
            <person name="Lavin J.L."/>
            <person name="Lee Y.-H."/>
            <person name="Lindquist E."/>
            <person name="Lilly W."/>
            <person name="Lucas S."/>
            <person name="Morin E."/>
            <person name="Murat C."/>
            <person name="Oguiza J.A."/>
            <person name="Park J."/>
            <person name="Pisabarro A.G."/>
            <person name="Riley R."/>
            <person name="Rosling A."/>
            <person name="Salamov A."/>
            <person name="Schmidt O."/>
            <person name="Schmutz J."/>
            <person name="Skrede I."/>
            <person name="Stenlid J."/>
            <person name="Wiebenga A."/>
            <person name="Xie X."/>
            <person name="Kues U."/>
            <person name="Hibbett D.S."/>
            <person name="Hoffmeister D."/>
            <person name="Hogberg N."/>
            <person name="Martin F."/>
            <person name="Grigoriev I.V."/>
            <person name="Watkinson S.C."/>
        </authorList>
    </citation>
    <scope>NUCLEOTIDE SEQUENCE</scope>
    <source>
        <strain evidence="3">S7.9</strain>
    </source>
</reference>
<dbReference type="AlphaFoldDB" id="F8NS72"/>
<dbReference type="KEGG" id="sla:SERLADRAFT_414751"/>
<evidence type="ECO:0000313" key="3">
    <source>
        <dbReference type="EMBL" id="EGO26903.1"/>
    </source>
</evidence>
<dbReference type="Gene3D" id="3.20.20.70">
    <property type="entry name" value="Aldolase class I"/>
    <property type="match status" value="1"/>
</dbReference>
<gene>
    <name evidence="3" type="ORF">SERLADRAFT_414751</name>
</gene>
<protein>
    <submittedName>
        <fullName evidence="3">Uncharacterized protein</fullName>
    </submittedName>
</protein>
<dbReference type="Pfam" id="PF00923">
    <property type="entry name" value="TAL_FSA"/>
    <property type="match status" value="1"/>
</dbReference>
<dbReference type="SUPFAM" id="SSF51569">
    <property type="entry name" value="Aldolase"/>
    <property type="match status" value="1"/>
</dbReference>
<dbReference type="UniPathway" id="UPA00115">
    <property type="reaction ID" value="UER00414"/>
</dbReference>
<dbReference type="PANTHER" id="PTHR10683:SF18">
    <property type="entry name" value="TRANSALDOLASE"/>
    <property type="match status" value="1"/>
</dbReference>
<feature type="compositionally biased region" description="Polar residues" evidence="2">
    <location>
        <begin position="405"/>
        <end position="415"/>
    </location>
</feature>
<keyword evidence="1" id="KW-0704">Schiff base</keyword>
<dbReference type="RefSeq" id="XP_007317076.1">
    <property type="nucleotide sequence ID" value="XM_007317014.1"/>
</dbReference>
<accession>F8NS72</accession>
<organism>
    <name type="scientific">Serpula lacrymans var. lacrymans (strain S7.9)</name>
    <name type="common">Dry rot fungus</name>
    <dbReference type="NCBI Taxonomy" id="578457"/>
    <lineage>
        <taxon>Eukaryota</taxon>
        <taxon>Fungi</taxon>
        <taxon>Dikarya</taxon>
        <taxon>Basidiomycota</taxon>
        <taxon>Agaricomycotina</taxon>
        <taxon>Agaricomycetes</taxon>
        <taxon>Agaricomycetidae</taxon>
        <taxon>Boletales</taxon>
        <taxon>Coniophorineae</taxon>
        <taxon>Serpulaceae</taxon>
        <taxon>Serpula</taxon>
    </lineage>
</organism>
<feature type="region of interest" description="Disordered" evidence="2">
    <location>
        <begin position="381"/>
        <end position="416"/>
    </location>
</feature>
<dbReference type="PANTHER" id="PTHR10683">
    <property type="entry name" value="TRANSALDOLASE"/>
    <property type="match status" value="1"/>
</dbReference>
<evidence type="ECO:0000256" key="1">
    <source>
        <dbReference type="ARBA" id="ARBA00023270"/>
    </source>
</evidence>
<feature type="compositionally biased region" description="Basic and acidic residues" evidence="2">
    <location>
        <begin position="381"/>
        <end position="401"/>
    </location>
</feature>
<dbReference type="HOGENOM" id="CLU_048620_1_0_1"/>
<proteinExistence type="predicted"/>
<dbReference type="InterPro" id="IPR001585">
    <property type="entry name" value="TAL/FSA"/>
</dbReference>
<dbReference type="InterPro" id="IPR013785">
    <property type="entry name" value="Aldolase_TIM"/>
</dbReference>
<dbReference type="GO" id="GO:0006098">
    <property type="term" value="P:pentose-phosphate shunt"/>
    <property type="evidence" value="ECO:0007669"/>
    <property type="project" value="UniProtKB-UniPathway"/>
</dbReference>
<dbReference type="GeneID" id="18813309"/>
<dbReference type="OrthoDB" id="2015515at2759"/>
<dbReference type="EMBL" id="GL945432">
    <property type="protein sequence ID" value="EGO26903.1"/>
    <property type="molecule type" value="Genomic_DNA"/>
</dbReference>
<dbReference type="Proteomes" id="UP000008064">
    <property type="component" value="Unassembled WGS sequence"/>
</dbReference>
<dbReference type="GO" id="GO:0005975">
    <property type="term" value="P:carbohydrate metabolic process"/>
    <property type="evidence" value="ECO:0007669"/>
    <property type="project" value="InterPro"/>
</dbReference>